<evidence type="ECO:0000256" key="5">
    <source>
        <dbReference type="ARBA" id="ARBA00023163"/>
    </source>
</evidence>
<evidence type="ECO:0000313" key="10">
    <source>
        <dbReference type="EMBL" id="NMF93485.1"/>
    </source>
</evidence>
<dbReference type="PANTHER" id="PTHR48111:SF4">
    <property type="entry name" value="DNA-BINDING DUAL TRANSCRIPTIONAL REGULATOR OMPR"/>
    <property type="match status" value="1"/>
</dbReference>
<dbReference type="PANTHER" id="PTHR48111">
    <property type="entry name" value="REGULATOR OF RPOS"/>
    <property type="match status" value="1"/>
</dbReference>
<keyword evidence="2" id="KW-0902">Two-component regulatory system</keyword>
<accession>A0ABX1N2K0</accession>
<evidence type="ECO:0000256" key="1">
    <source>
        <dbReference type="ARBA" id="ARBA00022553"/>
    </source>
</evidence>
<proteinExistence type="predicted"/>
<organism evidence="10 11">
    <name type="scientific">Aromatoleum buckelii</name>
    <dbReference type="NCBI Taxonomy" id="200254"/>
    <lineage>
        <taxon>Bacteria</taxon>
        <taxon>Pseudomonadati</taxon>
        <taxon>Pseudomonadota</taxon>
        <taxon>Betaproteobacteria</taxon>
        <taxon>Rhodocyclales</taxon>
        <taxon>Rhodocyclaceae</taxon>
        <taxon>Aromatoleum</taxon>
    </lineage>
</organism>
<name>A0ABX1N2K0_9RHOO</name>
<comment type="caution">
    <text evidence="10">The sequence shown here is derived from an EMBL/GenBank/DDBJ whole genome shotgun (WGS) entry which is preliminary data.</text>
</comment>
<dbReference type="PROSITE" id="PS50110">
    <property type="entry name" value="RESPONSE_REGULATORY"/>
    <property type="match status" value="1"/>
</dbReference>
<feature type="modified residue" description="4-aspartylphosphate" evidence="6">
    <location>
        <position position="56"/>
    </location>
</feature>
<gene>
    <name evidence="10" type="ORF">GO608_09125</name>
</gene>
<evidence type="ECO:0000256" key="6">
    <source>
        <dbReference type="PROSITE-ProRule" id="PRU00169"/>
    </source>
</evidence>
<evidence type="ECO:0000256" key="7">
    <source>
        <dbReference type="PROSITE-ProRule" id="PRU01091"/>
    </source>
</evidence>
<dbReference type="RefSeq" id="WP_169198753.1">
    <property type="nucleotide sequence ID" value="NZ_WTVH02000009.1"/>
</dbReference>
<dbReference type="EMBL" id="WTVH01000014">
    <property type="protein sequence ID" value="NMF93485.1"/>
    <property type="molecule type" value="Genomic_DNA"/>
</dbReference>
<evidence type="ECO:0000259" key="8">
    <source>
        <dbReference type="PROSITE" id="PS50110"/>
    </source>
</evidence>
<keyword evidence="1 6" id="KW-0597">Phosphoprotein</keyword>
<evidence type="ECO:0000313" key="11">
    <source>
        <dbReference type="Proteomes" id="UP000601990"/>
    </source>
</evidence>
<keyword evidence="5" id="KW-0804">Transcription</keyword>
<keyword evidence="4 7" id="KW-0238">DNA-binding</keyword>
<keyword evidence="11" id="KW-1185">Reference proteome</keyword>
<dbReference type="SMART" id="SM00862">
    <property type="entry name" value="Trans_reg_C"/>
    <property type="match status" value="1"/>
</dbReference>
<dbReference type="InterPro" id="IPR039420">
    <property type="entry name" value="WalR-like"/>
</dbReference>
<dbReference type="InterPro" id="IPR001867">
    <property type="entry name" value="OmpR/PhoB-type_DNA-bd"/>
</dbReference>
<reference evidence="10" key="1">
    <citation type="submission" date="2019-12" db="EMBL/GenBank/DDBJ databases">
        <title>Comparative genomics gives insights into the taxonomy of the Azoarcus-Aromatoleum group and reveals separate origins of nif in the plant-associated Azoarcus and non-plant-associated Aromatoleum sub-groups.</title>
        <authorList>
            <person name="Lafos M."/>
            <person name="Maluk M."/>
            <person name="Batista M."/>
            <person name="Junghare M."/>
            <person name="Carmona M."/>
            <person name="Faoro H."/>
            <person name="Cruz L.M."/>
            <person name="Battistoni F."/>
            <person name="De Souza E."/>
            <person name="Pedrosa F."/>
            <person name="Chen W.-M."/>
            <person name="Poole P.S."/>
            <person name="Dixon R.A."/>
            <person name="James E.K."/>
        </authorList>
    </citation>
    <scope>NUCLEOTIDE SEQUENCE</scope>
    <source>
        <strain evidence="10">U120</strain>
    </source>
</reference>
<protein>
    <submittedName>
        <fullName evidence="10">Response regulator</fullName>
    </submittedName>
</protein>
<dbReference type="SUPFAM" id="SSF46894">
    <property type="entry name" value="C-terminal effector domain of the bipartite response regulators"/>
    <property type="match status" value="1"/>
</dbReference>
<dbReference type="InterPro" id="IPR016032">
    <property type="entry name" value="Sig_transdc_resp-reg_C-effctor"/>
</dbReference>
<dbReference type="Gene3D" id="3.40.50.2300">
    <property type="match status" value="1"/>
</dbReference>
<dbReference type="Proteomes" id="UP000601990">
    <property type="component" value="Unassembled WGS sequence"/>
</dbReference>
<evidence type="ECO:0000256" key="4">
    <source>
        <dbReference type="ARBA" id="ARBA00023125"/>
    </source>
</evidence>
<evidence type="ECO:0000256" key="3">
    <source>
        <dbReference type="ARBA" id="ARBA00023015"/>
    </source>
</evidence>
<dbReference type="PROSITE" id="PS51755">
    <property type="entry name" value="OMPR_PHOB"/>
    <property type="match status" value="1"/>
</dbReference>
<dbReference type="Gene3D" id="6.10.250.690">
    <property type="match status" value="1"/>
</dbReference>
<dbReference type="Pfam" id="PF00072">
    <property type="entry name" value="Response_reg"/>
    <property type="match status" value="1"/>
</dbReference>
<dbReference type="CDD" id="cd00383">
    <property type="entry name" value="trans_reg_C"/>
    <property type="match status" value="1"/>
</dbReference>
<keyword evidence="3" id="KW-0805">Transcription regulation</keyword>
<sequence length="253" mass="28203">MTASNDHILIVDDDKEIRSLLADYLEKQGLRCTTAADGREMKAALERHRIDLIVLDIMMPGEDGLTLCRNLRAGGSAHANLPVLMLTARGEDMDRIVGLEMGADDYLPKPFVPRELYARIRAILRRARALPPNLEGSPADHAGQLHFAGWRLDTAARHLIDQDGTIVPLSGAEHRMLMVFLTHPQRVLSRDQLMELTQGREADAFDRSIDLLVSRLRQRLRDNAREPAIIKTVRNEGYVLASTVAVAEPPAQP</sequence>
<dbReference type="InterPro" id="IPR001789">
    <property type="entry name" value="Sig_transdc_resp-reg_receiver"/>
</dbReference>
<dbReference type="InterPro" id="IPR011006">
    <property type="entry name" value="CheY-like_superfamily"/>
</dbReference>
<dbReference type="SUPFAM" id="SSF52172">
    <property type="entry name" value="CheY-like"/>
    <property type="match status" value="1"/>
</dbReference>
<dbReference type="InterPro" id="IPR036388">
    <property type="entry name" value="WH-like_DNA-bd_sf"/>
</dbReference>
<feature type="domain" description="OmpR/PhoB-type" evidence="9">
    <location>
        <begin position="142"/>
        <end position="242"/>
    </location>
</feature>
<feature type="domain" description="Response regulatory" evidence="8">
    <location>
        <begin position="7"/>
        <end position="124"/>
    </location>
</feature>
<dbReference type="SMART" id="SM00448">
    <property type="entry name" value="REC"/>
    <property type="match status" value="1"/>
</dbReference>
<evidence type="ECO:0000256" key="2">
    <source>
        <dbReference type="ARBA" id="ARBA00023012"/>
    </source>
</evidence>
<evidence type="ECO:0000259" key="9">
    <source>
        <dbReference type="PROSITE" id="PS51755"/>
    </source>
</evidence>
<dbReference type="CDD" id="cd17574">
    <property type="entry name" value="REC_OmpR"/>
    <property type="match status" value="1"/>
</dbReference>
<dbReference type="Gene3D" id="1.10.10.10">
    <property type="entry name" value="Winged helix-like DNA-binding domain superfamily/Winged helix DNA-binding domain"/>
    <property type="match status" value="1"/>
</dbReference>
<feature type="DNA-binding region" description="OmpR/PhoB-type" evidence="7">
    <location>
        <begin position="142"/>
        <end position="242"/>
    </location>
</feature>
<dbReference type="Pfam" id="PF00486">
    <property type="entry name" value="Trans_reg_C"/>
    <property type="match status" value="1"/>
</dbReference>